<evidence type="ECO:0000256" key="9">
    <source>
        <dbReference type="SAM" id="Coils"/>
    </source>
</evidence>
<dbReference type="Gene3D" id="2.40.50.140">
    <property type="entry name" value="Nucleic acid-binding proteins"/>
    <property type="match status" value="1"/>
</dbReference>
<dbReference type="SMART" id="SM00481">
    <property type="entry name" value="POLIIIAc"/>
    <property type="match status" value="1"/>
</dbReference>
<dbReference type="Gene3D" id="1.10.150.870">
    <property type="match status" value="1"/>
</dbReference>
<proteinExistence type="predicted"/>
<dbReference type="Gene3D" id="3.20.20.140">
    <property type="entry name" value="Metal-dependent hydrolases"/>
    <property type="match status" value="1"/>
</dbReference>
<dbReference type="EC" id="2.7.7.7" evidence="2"/>
<dbReference type="InterPro" id="IPR004805">
    <property type="entry name" value="DnaE2/DnaE/PolC"/>
</dbReference>
<dbReference type="InterPro" id="IPR041931">
    <property type="entry name" value="DNA_pol3_alpha_thumb_dom"/>
</dbReference>
<dbReference type="Gene3D" id="1.10.10.1600">
    <property type="entry name" value="Bacterial DNA polymerase III alpha subunit, thumb domain"/>
    <property type="match status" value="1"/>
</dbReference>
<protein>
    <recommendedName>
        <fullName evidence="3">DNA polymerase III subunit alpha</fullName>
        <ecNumber evidence="2">2.7.7.7</ecNumber>
    </recommendedName>
</protein>
<gene>
    <name evidence="11" type="ORF">Fokcrypt_00659</name>
</gene>
<keyword evidence="5" id="KW-0548">Nucleotidyltransferase</keyword>
<evidence type="ECO:0000256" key="1">
    <source>
        <dbReference type="ARBA" id="ARBA00004496"/>
    </source>
</evidence>
<dbReference type="NCBIfam" id="NF004226">
    <property type="entry name" value="PRK05673.1"/>
    <property type="match status" value="1"/>
</dbReference>
<dbReference type="PANTHER" id="PTHR32294">
    <property type="entry name" value="DNA POLYMERASE III SUBUNIT ALPHA"/>
    <property type="match status" value="1"/>
</dbReference>
<dbReference type="Pfam" id="PF02811">
    <property type="entry name" value="PHP"/>
    <property type="match status" value="1"/>
</dbReference>
<dbReference type="Pfam" id="PF14579">
    <property type="entry name" value="HHH_6"/>
    <property type="match status" value="1"/>
</dbReference>
<dbReference type="EMBL" id="CP110343">
    <property type="protein sequence ID" value="WPX98125.1"/>
    <property type="molecule type" value="Genomic_DNA"/>
</dbReference>
<keyword evidence="12" id="KW-1185">Reference proteome</keyword>
<name>A0ABZ0UPS6_9RICK</name>
<keyword evidence="4" id="KW-0808">Transferase</keyword>
<organism evidence="11 12">
    <name type="scientific">Candidatus Fokinia crypta</name>
    <dbReference type="NCBI Taxonomy" id="1920990"/>
    <lineage>
        <taxon>Bacteria</taxon>
        <taxon>Pseudomonadati</taxon>
        <taxon>Pseudomonadota</taxon>
        <taxon>Alphaproteobacteria</taxon>
        <taxon>Rickettsiales</taxon>
        <taxon>Candidatus Midichloriaceae</taxon>
        <taxon>Candidatus Fokinia</taxon>
    </lineage>
</organism>
<dbReference type="RefSeq" id="WP_323722097.1">
    <property type="nucleotide sequence ID" value="NZ_CP110343.1"/>
</dbReference>
<dbReference type="InterPro" id="IPR004365">
    <property type="entry name" value="NA-bd_OB_tRNA"/>
</dbReference>
<accession>A0ABZ0UPS6</accession>
<dbReference type="Proteomes" id="UP001325140">
    <property type="component" value="Chromosome"/>
</dbReference>
<dbReference type="InterPro" id="IPR012340">
    <property type="entry name" value="NA-bd_OB-fold"/>
</dbReference>
<dbReference type="CDD" id="cd04485">
    <property type="entry name" value="DnaE_OBF"/>
    <property type="match status" value="1"/>
</dbReference>
<evidence type="ECO:0000259" key="10">
    <source>
        <dbReference type="SMART" id="SM00481"/>
    </source>
</evidence>
<feature type="domain" description="Polymerase/histidinol phosphatase N-terminal" evidence="10">
    <location>
        <begin position="7"/>
        <end position="74"/>
    </location>
</feature>
<dbReference type="PANTHER" id="PTHR32294:SF0">
    <property type="entry name" value="DNA POLYMERASE III SUBUNIT ALPHA"/>
    <property type="match status" value="1"/>
</dbReference>
<evidence type="ECO:0000256" key="3">
    <source>
        <dbReference type="ARBA" id="ARBA00019114"/>
    </source>
</evidence>
<dbReference type="Pfam" id="PF07733">
    <property type="entry name" value="DNA_pol3_alpha"/>
    <property type="match status" value="1"/>
</dbReference>
<feature type="coiled-coil region" evidence="9">
    <location>
        <begin position="308"/>
        <end position="342"/>
    </location>
</feature>
<evidence type="ECO:0000256" key="2">
    <source>
        <dbReference type="ARBA" id="ARBA00012417"/>
    </source>
</evidence>
<dbReference type="InterPro" id="IPR040982">
    <property type="entry name" value="DNA_pol3_finger"/>
</dbReference>
<keyword evidence="9" id="KW-0175">Coiled coil</keyword>
<comment type="subcellular location">
    <subcellularLocation>
        <location evidence="1">Cytoplasm</location>
    </subcellularLocation>
</comment>
<dbReference type="InterPro" id="IPR003141">
    <property type="entry name" value="Pol/His_phosphatase_N"/>
</dbReference>
<dbReference type="NCBIfam" id="TIGR00594">
    <property type="entry name" value="polc"/>
    <property type="match status" value="1"/>
</dbReference>
<sequence length="1179" mass="133563">MFENFYVPLRIFSSYSIGESNIRMEDVVEFCIKHKLPAFCVTDRNDLFGMLEYSLLAKKNGLQYIPGLTLKVSLSKLILNIAEVEIVLIATNEKGVKNLTILSSLLYMDIGKANESDAIALAVIDDKVPRNLTLQQISEYSEGLIVLWGTSDKSFLDNLNGISEVFETIISDVIAQLKLSLNKADVYIEISRSEGNIHHSIENAFVAFGALNNIPVVASCIATHISPSDAESCDVIMCISNGTYVATKDRKIVQQGEFLRTYTEFKSLFTDLPDAVENTILLAQKCSFMPQPSSPRLPAFASRECEDLILHEKTLEGLNKKIDEMEEEVKSLYYKRLQHELEMIRNMGFSGYFLVVSDFIEWSRDNGIAVGPGRGSAVGSIVAWALNITALDPIKFNLLFERFLNPARISMPDIDVDFCQLGRDKVIEYVKKKYGSDKVAHIITFGKLQPRAVLRDVGRVLQIPYRVVDKICKMIPNNPAHPIDLATAVEIDKSLQEMKKTDDDVRKLIEIGLKLEGLHRHVSMHSAGVVISDTTLLGNVPLCKTQDSDLILVQYSMKYTELAGLVKFDFLGLKTLTVIAQTCTIIKQNRGIQIDVDNLSLTDTKTFEMLAKGLTVGVFQFEGVGMKEAIKGLKPDSIDDLIALSSLYRPGPMANIPSYNRRKHGLEEVEYIHPKIADILKDTYGIIIYQEQVIEIARVIANYSLGEADLLRRAMGKKDKNEMAKHKSIFIENAVKNGLDEKNATEIFDTVNKFASYGFNKSHAAAYSIISYQTAYLKAHYPIEFLCILMNLDIMQTNKLALYCNEARLLKIQIKPPSINFSYPEFRVENGEIRYSLEAIKGVSSQLVKEICIERERNGLFTSILDFMDRIKNKELNKRNMEQMIKAGVFVELYPNIKELLCNIESFMKENECQSEIAAANLKQNSLFKKVPHKKKTIEDLESFVKVSQPTDNECATFEYHALGFYLLRNPLQIWRKDLQQSFVNQISEIEEIICRIENGDKREVTTKVAGVITSLKIRSSSGKKGGKFAFMQLCDETGFLDVSIFDDEILLMQKDLLVEGEVVVCNVEMRKDNFGVRITVESVEKINAYDNPKSYIFLITDVHKMKVLSSFLGDNQKNSGVYVRVATYNDENNAIVIWKSKIKYELQAEILEKLRDAEIVYIEHDDEVKLHQYFFKRN</sequence>
<reference evidence="11" key="1">
    <citation type="submission" date="2022-10" db="EMBL/GenBank/DDBJ databases">
        <title>Host association and intracellularity evolved multiple times independently in the Rickettsiales.</title>
        <authorList>
            <person name="Castelli M."/>
            <person name="Nardi T."/>
            <person name="Gammuto L."/>
            <person name="Bellinzona G."/>
            <person name="Sabaneyeva E."/>
            <person name="Potekhin A."/>
            <person name="Serra V."/>
            <person name="Petroni G."/>
            <person name="Sassera D."/>
        </authorList>
    </citation>
    <scope>NUCLEOTIDE SEQUENCE [LARGE SCALE GENOMIC DNA]</scope>
    <source>
        <strain evidence="11">US_Bl 11III1</strain>
    </source>
</reference>
<evidence type="ECO:0000256" key="5">
    <source>
        <dbReference type="ARBA" id="ARBA00022695"/>
    </source>
</evidence>
<evidence type="ECO:0000313" key="12">
    <source>
        <dbReference type="Proteomes" id="UP001325140"/>
    </source>
</evidence>
<dbReference type="Pfam" id="PF01336">
    <property type="entry name" value="tRNA_anti-codon"/>
    <property type="match status" value="1"/>
</dbReference>
<keyword evidence="7" id="KW-0239">DNA-directed DNA polymerase</keyword>
<dbReference type="InterPro" id="IPR029460">
    <property type="entry name" value="DNAPol_HHH"/>
</dbReference>
<evidence type="ECO:0000256" key="8">
    <source>
        <dbReference type="ARBA" id="ARBA00049244"/>
    </source>
</evidence>
<dbReference type="InterPro" id="IPR011708">
    <property type="entry name" value="DNA_pol3_alpha_NTPase_dom"/>
</dbReference>
<evidence type="ECO:0000313" key="11">
    <source>
        <dbReference type="EMBL" id="WPX98125.1"/>
    </source>
</evidence>
<evidence type="ECO:0000256" key="6">
    <source>
        <dbReference type="ARBA" id="ARBA00022705"/>
    </source>
</evidence>
<comment type="catalytic activity">
    <reaction evidence="8">
        <text>DNA(n) + a 2'-deoxyribonucleoside 5'-triphosphate = DNA(n+1) + diphosphate</text>
        <dbReference type="Rhea" id="RHEA:22508"/>
        <dbReference type="Rhea" id="RHEA-COMP:17339"/>
        <dbReference type="Rhea" id="RHEA-COMP:17340"/>
        <dbReference type="ChEBI" id="CHEBI:33019"/>
        <dbReference type="ChEBI" id="CHEBI:61560"/>
        <dbReference type="ChEBI" id="CHEBI:173112"/>
        <dbReference type="EC" id="2.7.7.7"/>
    </reaction>
</comment>
<evidence type="ECO:0000256" key="4">
    <source>
        <dbReference type="ARBA" id="ARBA00022679"/>
    </source>
</evidence>
<evidence type="ECO:0000256" key="7">
    <source>
        <dbReference type="ARBA" id="ARBA00022932"/>
    </source>
</evidence>
<keyword evidence="6" id="KW-0235">DNA replication</keyword>
<dbReference type="InterPro" id="IPR004013">
    <property type="entry name" value="PHP_dom"/>
</dbReference>
<dbReference type="Pfam" id="PF17657">
    <property type="entry name" value="DNA_pol3_finger"/>
    <property type="match status" value="1"/>
</dbReference>